<keyword evidence="1" id="KW-0812">Transmembrane</keyword>
<sequence length="40" mass="4471">MVMQSVTLLESISSLPRSSKILFLLPTIVMFRMSIVLTTS</sequence>
<gene>
    <name evidence="2" type="ORF">Golob_023168</name>
</gene>
<dbReference type="AlphaFoldDB" id="A0A7J8LIS2"/>
<keyword evidence="1" id="KW-0472">Membrane</keyword>
<keyword evidence="3" id="KW-1185">Reference proteome</keyword>
<evidence type="ECO:0000313" key="2">
    <source>
        <dbReference type="EMBL" id="MBA0552347.1"/>
    </source>
</evidence>
<dbReference type="Proteomes" id="UP000593572">
    <property type="component" value="Unassembled WGS sequence"/>
</dbReference>
<feature type="transmembrane region" description="Helical" evidence="1">
    <location>
        <begin position="21"/>
        <end position="39"/>
    </location>
</feature>
<evidence type="ECO:0000313" key="3">
    <source>
        <dbReference type="Proteomes" id="UP000593572"/>
    </source>
</evidence>
<proteinExistence type="predicted"/>
<name>A0A7J8LIS2_9ROSI</name>
<comment type="caution">
    <text evidence="2">The sequence shown here is derived from an EMBL/GenBank/DDBJ whole genome shotgun (WGS) entry which is preliminary data.</text>
</comment>
<protein>
    <submittedName>
        <fullName evidence="2">Uncharacterized protein</fullName>
    </submittedName>
</protein>
<organism evidence="2 3">
    <name type="scientific">Gossypium lobatum</name>
    <dbReference type="NCBI Taxonomy" id="34289"/>
    <lineage>
        <taxon>Eukaryota</taxon>
        <taxon>Viridiplantae</taxon>
        <taxon>Streptophyta</taxon>
        <taxon>Embryophyta</taxon>
        <taxon>Tracheophyta</taxon>
        <taxon>Spermatophyta</taxon>
        <taxon>Magnoliopsida</taxon>
        <taxon>eudicotyledons</taxon>
        <taxon>Gunneridae</taxon>
        <taxon>Pentapetalae</taxon>
        <taxon>rosids</taxon>
        <taxon>malvids</taxon>
        <taxon>Malvales</taxon>
        <taxon>Malvaceae</taxon>
        <taxon>Malvoideae</taxon>
        <taxon>Gossypium</taxon>
    </lineage>
</organism>
<evidence type="ECO:0000256" key="1">
    <source>
        <dbReference type="SAM" id="Phobius"/>
    </source>
</evidence>
<dbReference type="EMBL" id="JABEZX010000003">
    <property type="protein sequence ID" value="MBA0552347.1"/>
    <property type="molecule type" value="Genomic_DNA"/>
</dbReference>
<accession>A0A7J8LIS2</accession>
<reference evidence="2 3" key="1">
    <citation type="journal article" date="2019" name="Genome Biol. Evol.">
        <title>Insights into the evolution of the New World diploid cottons (Gossypium, subgenus Houzingenia) based on genome sequencing.</title>
        <authorList>
            <person name="Grover C.E."/>
            <person name="Arick M.A. 2nd"/>
            <person name="Thrash A."/>
            <person name="Conover J.L."/>
            <person name="Sanders W.S."/>
            <person name="Peterson D.G."/>
            <person name="Frelichowski J.E."/>
            <person name="Scheffler J.A."/>
            <person name="Scheffler B.E."/>
            <person name="Wendel J.F."/>
        </authorList>
    </citation>
    <scope>NUCLEOTIDE SEQUENCE [LARGE SCALE GENOMIC DNA]</scope>
    <source>
        <strain evidence="2">157</strain>
        <tissue evidence="2">Leaf</tissue>
    </source>
</reference>
<keyword evidence="1" id="KW-1133">Transmembrane helix</keyword>